<dbReference type="PIRSF" id="PIRSF017222">
    <property type="entry name" value="eIF2A"/>
    <property type="match status" value="1"/>
</dbReference>
<evidence type="ECO:0000259" key="11">
    <source>
        <dbReference type="Pfam" id="PF08662"/>
    </source>
</evidence>
<evidence type="ECO:0000256" key="7">
    <source>
        <dbReference type="ARBA" id="ARBA00022845"/>
    </source>
</evidence>
<dbReference type="GO" id="GO:0000049">
    <property type="term" value="F:tRNA binding"/>
    <property type="evidence" value="ECO:0007669"/>
    <property type="project" value="UniProtKB-UniRule"/>
</dbReference>
<evidence type="ECO:0000256" key="3">
    <source>
        <dbReference type="ARBA" id="ARBA00013819"/>
    </source>
</evidence>
<keyword evidence="8 9" id="KW-0648">Protein biosynthesis</keyword>
<dbReference type="SUPFAM" id="SSF82171">
    <property type="entry name" value="DPP6 N-terminal domain-like"/>
    <property type="match status" value="1"/>
</dbReference>
<keyword evidence="6" id="KW-0677">Repeat</keyword>
<dbReference type="InterPro" id="IPR011387">
    <property type="entry name" value="TIF2A"/>
</dbReference>
<dbReference type="GO" id="GO:0003729">
    <property type="term" value="F:mRNA binding"/>
    <property type="evidence" value="ECO:0007669"/>
    <property type="project" value="TreeGrafter"/>
</dbReference>
<reference evidence="12" key="1">
    <citation type="journal article" date="2023" name="bioRxiv">
        <title>Scaffold-level genome assemblies of two parasitoid biocontrol wasps reveal the parthenogenesis mechanism and an associated novel virus.</title>
        <authorList>
            <person name="Inwood S."/>
            <person name="Skelly J."/>
            <person name="Guhlin J."/>
            <person name="Harrop T."/>
            <person name="Goldson S."/>
            <person name="Dearden P."/>
        </authorList>
    </citation>
    <scope>NUCLEOTIDE SEQUENCE</scope>
    <source>
        <strain evidence="12">Irish</strain>
        <tissue evidence="12">Whole body</tissue>
    </source>
</reference>
<keyword evidence="5" id="KW-0853">WD repeat</keyword>
<keyword evidence="4 9" id="KW-0396">Initiation factor</keyword>
<dbReference type="InterPro" id="IPR013979">
    <property type="entry name" value="TIF_beta_prop-like"/>
</dbReference>
<feature type="compositionally biased region" description="Basic residues" evidence="10">
    <location>
        <begin position="478"/>
        <end position="490"/>
    </location>
</feature>
<proteinExistence type="inferred from homology"/>
<reference evidence="12" key="2">
    <citation type="submission" date="2023-03" db="EMBL/GenBank/DDBJ databases">
        <authorList>
            <person name="Inwood S.N."/>
            <person name="Skelly J.G."/>
            <person name="Guhlin J."/>
            <person name="Harrop T.W.R."/>
            <person name="Goldson S.G."/>
            <person name="Dearden P.K."/>
        </authorList>
    </citation>
    <scope>NUCLEOTIDE SEQUENCE</scope>
    <source>
        <strain evidence="12">Irish</strain>
        <tissue evidence="12">Whole body</tissue>
    </source>
</reference>
<dbReference type="EMBL" id="JAQQBS010000002">
    <property type="protein sequence ID" value="KAK0172709.1"/>
    <property type="molecule type" value="Genomic_DNA"/>
</dbReference>
<dbReference type="PANTHER" id="PTHR13227">
    <property type="entry name" value="EUKARYOTIC TRANSLATION INITIATION FACTOR 2A"/>
    <property type="match status" value="1"/>
</dbReference>
<sequence>MAMNVPCLAVRGSTGISLSYGPPKYEDLTAFVKDDNKSCKAMVFSPDGKYFAWISASIVKIALCSTWKVVACIEKPKVCAIQFSPLGTYLMTWEPFIVSQANPQGNPQLHIWKSENGELVKSFTQRRQIDWEPQWSSDEKLCGILVNNDVIFYENADFTKITQRINWSKVNKYRISPGNAPYHIVCYMPGKVGQPSLAHVFQYPEINEAQSLTKKTFFQADRVDIHWNKIGTSVLIMTTMDVDKTGASYYGKQTLHYLNTKDESLLVTLGEEGPIHALEWSPKGDQFCVMYGFMPSKATLFNLKCEPVFEFGKKHRNSIYYNPHGNILLLGGFGNLRGNVELWDIGNKKLIATCDAPDTTLLHWSPDGEHFMTATTAPRLRMSNGFKIWHYTGTLLYERPWNKQEELWEVVWQVFPSFSFAQKPITYKAVEGIEPSQPQASKEVYRPPKARGHVINFKLHDDVDTPSLKENTLSKASLKLKKKRGAKKAKRENEANHEDTTTSNTNANGQGSNAIPKAKKTPAANDSGLTNDPEKTKKIEKINSKLKQISKLKALLTAGKKLEINQLDKIKKEDELLKELRELKL</sequence>
<dbReference type="Gene3D" id="2.130.10.10">
    <property type="entry name" value="YVTN repeat-like/Quinoprotein amine dehydrogenase"/>
    <property type="match status" value="2"/>
</dbReference>
<comment type="caution">
    <text evidence="12">The sequence shown here is derived from an EMBL/GenBank/DDBJ whole genome shotgun (WGS) entry which is preliminary data.</text>
</comment>
<organism evidence="12 13">
    <name type="scientific">Microctonus aethiopoides</name>
    <dbReference type="NCBI Taxonomy" id="144406"/>
    <lineage>
        <taxon>Eukaryota</taxon>
        <taxon>Metazoa</taxon>
        <taxon>Ecdysozoa</taxon>
        <taxon>Arthropoda</taxon>
        <taxon>Hexapoda</taxon>
        <taxon>Insecta</taxon>
        <taxon>Pterygota</taxon>
        <taxon>Neoptera</taxon>
        <taxon>Endopterygota</taxon>
        <taxon>Hymenoptera</taxon>
        <taxon>Apocrita</taxon>
        <taxon>Ichneumonoidea</taxon>
        <taxon>Braconidae</taxon>
        <taxon>Euphorinae</taxon>
        <taxon>Microctonus</taxon>
    </lineage>
</organism>
<dbReference type="GO" id="GO:0006417">
    <property type="term" value="P:regulation of translation"/>
    <property type="evidence" value="ECO:0007669"/>
    <property type="project" value="UniProtKB-KW"/>
</dbReference>
<evidence type="ECO:0000256" key="6">
    <source>
        <dbReference type="ARBA" id="ARBA00022737"/>
    </source>
</evidence>
<comment type="similarity">
    <text evidence="2 9">Belongs to the WD repeat EIF2A family.</text>
</comment>
<protein>
    <recommendedName>
        <fullName evidence="3 9">Eukaryotic translation initiation factor 2A</fullName>
        <shortName evidence="9">eIF-2A</shortName>
    </recommendedName>
</protein>
<evidence type="ECO:0000256" key="8">
    <source>
        <dbReference type="ARBA" id="ARBA00022917"/>
    </source>
</evidence>
<evidence type="ECO:0000256" key="4">
    <source>
        <dbReference type="ARBA" id="ARBA00022540"/>
    </source>
</evidence>
<dbReference type="AlphaFoldDB" id="A0AA39FN58"/>
<evidence type="ECO:0000313" key="12">
    <source>
        <dbReference type="EMBL" id="KAK0172709.1"/>
    </source>
</evidence>
<keyword evidence="13" id="KW-1185">Reference proteome</keyword>
<evidence type="ECO:0000256" key="5">
    <source>
        <dbReference type="ARBA" id="ARBA00022574"/>
    </source>
</evidence>
<name>A0AA39FN58_9HYME</name>
<dbReference type="Pfam" id="PF08662">
    <property type="entry name" value="eIF2A"/>
    <property type="match status" value="1"/>
</dbReference>
<accession>A0AA39FN58</accession>
<dbReference type="GO" id="GO:0022627">
    <property type="term" value="C:cytosolic small ribosomal subunit"/>
    <property type="evidence" value="ECO:0007669"/>
    <property type="project" value="TreeGrafter"/>
</dbReference>
<feature type="compositionally biased region" description="Basic and acidic residues" evidence="10">
    <location>
        <begin position="491"/>
        <end position="500"/>
    </location>
</feature>
<dbReference type="GO" id="GO:0043022">
    <property type="term" value="F:ribosome binding"/>
    <property type="evidence" value="ECO:0007669"/>
    <property type="project" value="UniProtKB-UniRule"/>
</dbReference>
<dbReference type="Proteomes" id="UP001168990">
    <property type="component" value="Unassembled WGS sequence"/>
</dbReference>
<evidence type="ECO:0000313" key="13">
    <source>
        <dbReference type="Proteomes" id="UP001168990"/>
    </source>
</evidence>
<dbReference type="PANTHER" id="PTHR13227:SF0">
    <property type="entry name" value="EUKARYOTIC TRANSLATION INITIATION FACTOR 2A"/>
    <property type="match status" value="1"/>
</dbReference>
<evidence type="ECO:0000256" key="9">
    <source>
        <dbReference type="PIRNR" id="PIRNR017222"/>
    </source>
</evidence>
<keyword evidence="7 9" id="KW-0810">Translation regulation</keyword>
<gene>
    <name evidence="12" type="ORF">PV328_005992</name>
</gene>
<feature type="region of interest" description="Disordered" evidence="10">
    <location>
        <begin position="466"/>
        <end position="539"/>
    </location>
</feature>
<dbReference type="GO" id="GO:0003743">
    <property type="term" value="F:translation initiation factor activity"/>
    <property type="evidence" value="ECO:0007669"/>
    <property type="project" value="UniProtKB-UniRule"/>
</dbReference>
<feature type="domain" description="Translation initiation factor beta propellor-like" evidence="11">
    <location>
        <begin position="215"/>
        <end position="410"/>
    </location>
</feature>
<comment type="function">
    <text evidence="1 9">Functions in the early steps of protein synthesis of a small number of specific mRNAs. Acts by directing the binding of methionyl-tRNAi to 40S ribosomal subunits. In contrast to the eIF-2 complex, it binds methionyl-tRNAi to 40S subunits in a codon-dependent manner, whereas the eIF-2 complex binds methionyl-tRNAi to 40S subunits in a GTP-dependent manner.</text>
</comment>
<evidence type="ECO:0000256" key="10">
    <source>
        <dbReference type="SAM" id="MobiDB-lite"/>
    </source>
</evidence>
<evidence type="ECO:0000256" key="2">
    <source>
        <dbReference type="ARBA" id="ARBA00009573"/>
    </source>
</evidence>
<evidence type="ECO:0000256" key="1">
    <source>
        <dbReference type="ARBA" id="ARBA00003993"/>
    </source>
</evidence>
<feature type="compositionally biased region" description="Polar residues" evidence="10">
    <location>
        <begin position="501"/>
        <end position="513"/>
    </location>
</feature>
<dbReference type="InterPro" id="IPR015943">
    <property type="entry name" value="WD40/YVTN_repeat-like_dom_sf"/>
</dbReference>